<reference evidence="3 4" key="1">
    <citation type="journal article" date="2015" name="Biotechnol. Biofuels">
        <title>Enhanced degradation of softwood versus hardwood by the white-rot fungus Pycnoporus coccineus.</title>
        <authorList>
            <person name="Couturier M."/>
            <person name="Navarro D."/>
            <person name="Chevret D."/>
            <person name="Henrissat B."/>
            <person name="Piumi F."/>
            <person name="Ruiz-Duenas F.J."/>
            <person name="Martinez A.T."/>
            <person name="Grigoriev I.V."/>
            <person name="Riley R."/>
            <person name="Lipzen A."/>
            <person name="Berrin J.G."/>
            <person name="Master E.R."/>
            <person name="Rosso M.N."/>
        </authorList>
    </citation>
    <scope>NUCLEOTIDE SEQUENCE [LARGE SCALE GENOMIC DNA]</scope>
    <source>
        <strain evidence="3 4">BRFM310</strain>
    </source>
</reference>
<dbReference type="OrthoDB" id="5386199at2759"/>
<accession>A0A1Y2IGK5</accession>
<keyword evidence="2" id="KW-1133">Transmembrane helix</keyword>
<dbReference type="GO" id="GO:0031966">
    <property type="term" value="C:mitochondrial membrane"/>
    <property type="evidence" value="ECO:0007669"/>
    <property type="project" value="TreeGrafter"/>
</dbReference>
<feature type="transmembrane region" description="Helical" evidence="2">
    <location>
        <begin position="130"/>
        <end position="151"/>
    </location>
</feature>
<feature type="transmembrane region" description="Helical" evidence="2">
    <location>
        <begin position="99"/>
        <end position="118"/>
    </location>
</feature>
<dbReference type="PANTHER" id="PTHR13281">
    <property type="entry name" value="TRANSMEMBRANE PROTEIN 70, MITOCHONDRIAL"/>
    <property type="match status" value="1"/>
</dbReference>
<feature type="region of interest" description="Disordered" evidence="1">
    <location>
        <begin position="61"/>
        <end position="87"/>
    </location>
</feature>
<dbReference type="Proteomes" id="UP000193067">
    <property type="component" value="Unassembled WGS sequence"/>
</dbReference>
<gene>
    <name evidence="3" type="ORF">PYCCODRAFT_1414624</name>
</gene>
<evidence type="ECO:0000256" key="2">
    <source>
        <dbReference type="SAM" id="Phobius"/>
    </source>
</evidence>
<dbReference type="PANTHER" id="PTHR13281:SF0">
    <property type="entry name" value="TRANSMEMBRANE PROTEIN 70, MITOCHONDRIAL"/>
    <property type="match status" value="1"/>
</dbReference>
<dbReference type="AlphaFoldDB" id="A0A1Y2IGK5"/>
<evidence type="ECO:0000256" key="1">
    <source>
        <dbReference type="SAM" id="MobiDB-lite"/>
    </source>
</evidence>
<evidence type="ECO:0000313" key="3">
    <source>
        <dbReference type="EMBL" id="OSD00248.1"/>
    </source>
</evidence>
<dbReference type="InterPro" id="IPR009724">
    <property type="entry name" value="TMEM70"/>
</dbReference>
<sequence>MPSTRLARIPAFIFQHSRSAAPSLSRRCISSFLRPKTGSLAAFPSLSSSSVIRRRLLATDSSASAPAQPKHDAQASPEAAQQEEEYHGPLTTTFRRLKILSLSSLTLTFALTPFIFVLETTSSVPLVGRAALAGIAMATSGVSTALVAWCGRPYVTTLRWLEPHSAQAAGSGRAVEMTTLTLGLKKRVTTVYDTAFLVPTSRPFATWELAEAFRLSESEVESARAEGLIPREETIAETKTADGGVLGRWVVRWDENGVGTCREIGQVVRYFNVHQELLSRPLR</sequence>
<dbReference type="GO" id="GO:0033615">
    <property type="term" value="P:mitochondrial proton-transporting ATP synthase complex assembly"/>
    <property type="evidence" value="ECO:0007669"/>
    <property type="project" value="TreeGrafter"/>
</dbReference>
<keyword evidence="4" id="KW-1185">Reference proteome</keyword>
<protein>
    <submittedName>
        <fullName evidence="3">Uncharacterized protein</fullName>
    </submittedName>
</protein>
<evidence type="ECO:0000313" key="4">
    <source>
        <dbReference type="Proteomes" id="UP000193067"/>
    </source>
</evidence>
<organism evidence="3 4">
    <name type="scientific">Trametes coccinea (strain BRFM310)</name>
    <name type="common">Pycnoporus coccineus</name>
    <dbReference type="NCBI Taxonomy" id="1353009"/>
    <lineage>
        <taxon>Eukaryota</taxon>
        <taxon>Fungi</taxon>
        <taxon>Dikarya</taxon>
        <taxon>Basidiomycota</taxon>
        <taxon>Agaricomycotina</taxon>
        <taxon>Agaricomycetes</taxon>
        <taxon>Polyporales</taxon>
        <taxon>Polyporaceae</taxon>
        <taxon>Trametes</taxon>
    </lineage>
</organism>
<dbReference type="EMBL" id="KZ084120">
    <property type="protein sequence ID" value="OSD00248.1"/>
    <property type="molecule type" value="Genomic_DNA"/>
</dbReference>
<name>A0A1Y2IGK5_TRAC3</name>
<keyword evidence="2" id="KW-0812">Transmembrane</keyword>
<proteinExistence type="predicted"/>
<keyword evidence="2" id="KW-0472">Membrane</keyword>